<protein>
    <submittedName>
        <fullName evidence="2">Uncharacterized protein</fullName>
    </submittedName>
</protein>
<accession>A0A9P7CSW5</accession>
<organism evidence="2 3">
    <name type="scientific">Rhizopus delemar</name>
    <dbReference type="NCBI Taxonomy" id="936053"/>
    <lineage>
        <taxon>Eukaryota</taxon>
        <taxon>Fungi</taxon>
        <taxon>Fungi incertae sedis</taxon>
        <taxon>Mucoromycota</taxon>
        <taxon>Mucoromycotina</taxon>
        <taxon>Mucoromycetes</taxon>
        <taxon>Mucorales</taxon>
        <taxon>Mucorineae</taxon>
        <taxon>Rhizopodaceae</taxon>
        <taxon>Rhizopus</taxon>
    </lineage>
</organism>
<evidence type="ECO:0000313" key="3">
    <source>
        <dbReference type="Proteomes" id="UP000740926"/>
    </source>
</evidence>
<keyword evidence="3" id="KW-1185">Reference proteome</keyword>
<name>A0A9P7CSW5_9FUNG</name>
<feature type="region of interest" description="Disordered" evidence="1">
    <location>
        <begin position="49"/>
        <end position="83"/>
    </location>
</feature>
<reference evidence="2 3" key="1">
    <citation type="journal article" date="2020" name="Microb. Genom.">
        <title>Genetic diversity of clinical and environmental Mucorales isolates obtained from an investigation of mucormycosis cases among solid organ transplant recipients.</title>
        <authorList>
            <person name="Nguyen M.H."/>
            <person name="Kaul D."/>
            <person name="Muto C."/>
            <person name="Cheng S.J."/>
            <person name="Richter R.A."/>
            <person name="Bruno V.M."/>
            <person name="Liu G."/>
            <person name="Beyhan S."/>
            <person name="Sundermann A.J."/>
            <person name="Mounaud S."/>
            <person name="Pasculle A.W."/>
            <person name="Nierman W.C."/>
            <person name="Driscoll E."/>
            <person name="Cumbie R."/>
            <person name="Clancy C.J."/>
            <person name="Dupont C.L."/>
        </authorList>
    </citation>
    <scope>NUCLEOTIDE SEQUENCE [LARGE SCALE GENOMIC DNA]</scope>
    <source>
        <strain evidence="2 3">GL24</strain>
    </source>
</reference>
<dbReference type="EMBL" id="JAANIU010000207">
    <property type="protein sequence ID" value="KAG1574119.1"/>
    <property type="molecule type" value="Genomic_DNA"/>
</dbReference>
<dbReference type="Proteomes" id="UP000740926">
    <property type="component" value="Unassembled WGS sequence"/>
</dbReference>
<proteinExistence type="predicted"/>
<dbReference type="AlphaFoldDB" id="A0A9P7CSW5"/>
<feature type="compositionally biased region" description="Acidic residues" evidence="1">
    <location>
        <begin position="59"/>
        <end position="73"/>
    </location>
</feature>
<sequence>MDIDYDMNEISLHDEDIEAVPEIIVSVMSMMRKKWEYNITASAMELDEDATMELKKEHEEDEASNSSDEEENEAVVQSNDASNARRVYTQQDINKLIALLVKQVPIKDAALKTGINEKISLPFQIAVAENWGGTSTEEKRTQNGNCL</sequence>
<gene>
    <name evidence="2" type="ORF">G6F50_002243</name>
</gene>
<evidence type="ECO:0000313" key="2">
    <source>
        <dbReference type="EMBL" id="KAG1574119.1"/>
    </source>
</evidence>
<comment type="caution">
    <text evidence="2">The sequence shown here is derived from an EMBL/GenBank/DDBJ whole genome shotgun (WGS) entry which is preliminary data.</text>
</comment>
<evidence type="ECO:0000256" key="1">
    <source>
        <dbReference type="SAM" id="MobiDB-lite"/>
    </source>
</evidence>